<dbReference type="RefSeq" id="WP_204948895.1">
    <property type="nucleotide sequence ID" value="NZ_BSFF01000002.1"/>
</dbReference>
<gene>
    <name evidence="2" type="ORF">GCM10008170_17860</name>
    <name evidence="3" type="ORF">JOD31_000686</name>
</gene>
<name>A0A9W6MRZ5_9HYPH</name>
<evidence type="ECO:0000313" key="4">
    <source>
        <dbReference type="Proteomes" id="UP000758856"/>
    </source>
</evidence>
<proteinExistence type="predicted"/>
<keyword evidence="1" id="KW-0472">Membrane</keyword>
<keyword evidence="4" id="KW-1185">Reference proteome</keyword>
<reference evidence="2" key="3">
    <citation type="submission" date="2023-01" db="EMBL/GenBank/DDBJ databases">
        <authorList>
            <person name="Sun Q."/>
            <person name="Evtushenko L."/>
        </authorList>
    </citation>
    <scope>NUCLEOTIDE SEQUENCE</scope>
    <source>
        <strain evidence="2">VKM B-1606</strain>
    </source>
</reference>
<evidence type="ECO:0000256" key="1">
    <source>
        <dbReference type="SAM" id="Phobius"/>
    </source>
</evidence>
<dbReference type="InterPro" id="IPR006750">
    <property type="entry name" value="YdcZ"/>
</dbReference>
<evidence type="ECO:0000313" key="2">
    <source>
        <dbReference type="EMBL" id="GLK55767.1"/>
    </source>
</evidence>
<dbReference type="Proteomes" id="UP001143400">
    <property type="component" value="Unassembled WGS sequence"/>
</dbReference>
<dbReference type="PANTHER" id="PTHR34821:SF2">
    <property type="entry name" value="INNER MEMBRANE PROTEIN YDCZ"/>
    <property type="match status" value="1"/>
</dbReference>
<feature type="transmembrane region" description="Helical" evidence="1">
    <location>
        <begin position="37"/>
        <end position="60"/>
    </location>
</feature>
<feature type="transmembrane region" description="Helical" evidence="1">
    <location>
        <begin position="72"/>
        <end position="93"/>
    </location>
</feature>
<dbReference type="GO" id="GO:0005886">
    <property type="term" value="C:plasma membrane"/>
    <property type="evidence" value="ECO:0007669"/>
    <property type="project" value="TreeGrafter"/>
</dbReference>
<evidence type="ECO:0000313" key="5">
    <source>
        <dbReference type="Proteomes" id="UP001143400"/>
    </source>
</evidence>
<sequence>MLSKLLLGLPVLLVGAGVALQSIVNSGLAQRIGSPVAASMVSFWVGTIALTTASVAMGVVGPAIASARDVAFGWWIGGGLLGAAFIVVVTLSVPKLGVAATIAFVIAGQLLCAALLDHFGALGVPVQPLSLLRMVGIVTLFVGALLVRLF</sequence>
<feature type="transmembrane region" description="Helical" evidence="1">
    <location>
        <begin position="99"/>
        <end position="119"/>
    </location>
</feature>
<accession>A0A9W6MRZ5</accession>
<keyword evidence="1" id="KW-1133">Transmembrane helix</keyword>
<organism evidence="2 5">
    <name type="scientific">Methylopila capsulata</name>
    <dbReference type="NCBI Taxonomy" id="61654"/>
    <lineage>
        <taxon>Bacteria</taxon>
        <taxon>Pseudomonadati</taxon>
        <taxon>Pseudomonadota</taxon>
        <taxon>Alphaproteobacteria</taxon>
        <taxon>Hyphomicrobiales</taxon>
        <taxon>Methylopilaceae</taxon>
        <taxon>Methylopila</taxon>
    </lineage>
</organism>
<reference evidence="3 4" key="2">
    <citation type="submission" date="2021-01" db="EMBL/GenBank/DDBJ databases">
        <title>Genomic Encyclopedia of Type Strains, Phase IV (KMG-IV): sequencing the most valuable type-strain genomes for metagenomic binning, comparative biology and taxonomic classification.</title>
        <authorList>
            <person name="Goeker M."/>
        </authorList>
    </citation>
    <scope>NUCLEOTIDE SEQUENCE [LARGE SCALE GENOMIC DNA]</scope>
    <source>
        <strain evidence="3 4">DSM 6130</strain>
    </source>
</reference>
<dbReference type="EMBL" id="JAFBCY010000001">
    <property type="protein sequence ID" value="MBM7850474.1"/>
    <property type="molecule type" value="Genomic_DNA"/>
</dbReference>
<evidence type="ECO:0000313" key="3">
    <source>
        <dbReference type="EMBL" id="MBM7850474.1"/>
    </source>
</evidence>
<dbReference type="Pfam" id="PF04657">
    <property type="entry name" value="DMT_YdcZ"/>
    <property type="match status" value="1"/>
</dbReference>
<comment type="caution">
    <text evidence="2">The sequence shown here is derived from an EMBL/GenBank/DDBJ whole genome shotgun (WGS) entry which is preliminary data.</text>
</comment>
<protein>
    <submittedName>
        <fullName evidence="3">Transporter family-2 protein</fullName>
    </submittedName>
</protein>
<feature type="transmembrane region" description="Helical" evidence="1">
    <location>
        <begin position="131"/>
        <end position="149"/>
    </location>
</feature>
<dbReference type="Proteomes" id="UP000758856">
    <property type="component" value="Unassembled WGS sequence"/>
</dbReference>
<keyword evidence="1" id="KW-0812">Transmembrane</keyword>
<dbReference type="AlphaFoldDB" id="A0A9W6MRZ5"/>
<dbReference type="PANTHER" id="PTHR34821">
    <property type="entry name" value="INNER MEMBRANE PROTEIN YDCZ"/>
    <property type="match status" value="1"/>
</dbReference>
<reference evidence="2" key="1">
    <citation type="journal article" date="2014" name="Int. J. Syst. Evol. Microbiol.">
        <title>Complete genome sequence of Corynebacterium casei LMG S-19264T (=DSM 44701T), isolated from a smear-ripened cheese.</title>
        <authorList>
            <consortium name="US DOE Joint Genome Institute (JGI-PGF)"/>
            <person name="Walter F."/>
            <person name="Albersmeier A."/>
            <person name="Kalinowski J."/>
            <person name="Ruckert C."/>
        </authorList>
    </citation>
    <scope>NUCLEOTIDE SEQUENCE</scope>
    <source>
        <strain evidence="2">VKM B-1606</strain>
    </source>
</reference>
<dbReference type="EMBL" id="BSFF01000002">
    <property type="protein sequence ID" value="GLK55767.1"/>
    <property type="molecule type" value="Genomic_DNA"/>
</dbReference>